<keyword evidence="3" id="KW-0539">Nucleus</keyword>
<dbReference type="NCBIfam" id="TIGR01557">
    <property type="entry name" value="myb_SHAQKYF"/>
    <property type="match status" value="1"/>
</dbReference>
<dbReference type="Proteomes" id="UP001642409">
    <property type="component" value="Unassembled WGS sequence"/>
</dbReference>
<evidence type="ECO:0000313" key="5">
    <source>
        <dbReference type="EMBL" id="CAI9925280.1"/>
    </source>
</evidence>
<gene>
    <name evidence="5" type="ORF">HINF_LOCUS12925</name>
    <name evidence="6" type="ORF">HINF_LOCUS20702</name>
</gene>
<organism evidence="5">
    <name type="scientific">Hexamita inflata</name>
    <dbReference type="NCBI Taxonomy" id="28002"/>
    <lineage>
        <taxon>Eukaryota</taxon>
        <taxon>Metamonada</taxon>
        <taxon>Diplomonadida</taxon>
        <taxon>Hexamitidae</taxon>
        <taxon>Hexamitinae</taxon>
        <taxon>Hexamita</taxon>
    </lineage>
</organism>
<dbReference type="Gene3D" id="1.10.10.60">
    <property type="entry name" value="Homeodomain-like"/>
    <property type="match status" value="1"/>
</dbReference>
<reference evidence="5" key="1">
    <citation type="submission" date="2023-06" db="EMBL/GenBank/DDBJ databases">
        <authorList>
            <person name="Kurt Z."/>
        </authorList>
    </citation>
    <scope>NUCLEOTIDE SEQUENCE</scope>
</reference>
<evidence type="ECO:0000256" key="3">
    <source>
        <dbReference type="ARBA" id="ARBA00023242"/>
    </source>
</evidence>
<dbReference type="EMBL" id="CAXDID020000056">
    <property type="protein sequence ID" value="CAL6007579.1"/>
    <property type="molecule type" value="Genomic_DNA"/>
</dbReference>
<evidence type="ECO:0000256" key="4">
    <source>
        <dbReference type="SAM" id="MobiDB-lite"/>
    </source>
</evidence>
<keyword evidence="2" id="KW-0804">Transcription</keyword>
<accession>A0AA86NSK9</accession>
<dbReference type="InterPro" id="IPR009057">
    <property type="entry name" value="Homeodomain-like_sf"/>
</dbReference>
<dbReference type="SUPFAM" id="SSF46689">
    <property type="entry name" value="Homeodomain-like"/>
    <property type="match status" value="1"/>
</dbReference>
<comment type="caution">
    <text evidence="5">The sequence shown here is derived from an EMBL/GenBank/DDBJ whole genome shotgun (WGS) entry which is preliminary data.</text>
</comment>
<feature type="region of interest" description="Disordered" evidence="4">
    <location>
        <begin position="29"/>
        <end position="53"/>
    </location>
</feature>
<proteinExistence type="predicted"/>
<evidence type="ECO:0000256" key="1">
    <source>
        <dbReference type="ARBA" id="ARBA00023015"/>
    </source>
</evidence>
<protein>
    <submittedName>
        <fullName evidence="5">Uncharacterized protein</fullName>
    </submittedName>
</protein>
<dbReference type="GO" id="GO:0003677">
    <property type="term" value="F:DNA binding"/>
    <property type="evidence" value="ECO:0007669"/>
    <property type="project" value="InterPro"/>
</dbReference>
<keyword evidence="7" id="KW-1185">Reference proteome</keyword>
<name>A0AA86NSK9_9EUKA</name>
<evidence type="ECO:0000313" key="6">
    <source>
        <dbReference type="EMBL" id="CAL6007579.1"/>
    </source>
</evidence>
<dbReference type="EMBL" id="CATOUU010000341">
    <property type="protein sequence ID" value="CAI9925280.1"/>
    <property type="molecule type" value="Genomic_DNA"/>
</dbReference>
<sequence>MDLHSIVERLYTQLFGDNTNINTHKTAQNTVSSQQTHNSNQQKNGKHQQQTSRPFRWTEELHRRFCIICTSLHWKVCTPKHIHKLLPCVPVPVIASHLQKTRIGILNEVDAPTYDSIPVKYRDDPIFRAIIEFWQENNRCLSDDEIRLILGD</sequence>
<evidence type="ECO:0000313" key="7">
    <source>
        <dbReference type="Proteomes" id="UP001642409"/>
    </source>
</evidence>
<evidence type="ECO:0000256" key="2">
    <source>
        <dbReference type="ARBA" id="ARBA00023163"/>
    </source>
</evidence>
<dbReference type="InterPro" id="IPR006447">
    <property type="entry name" value="Myb_dom_plants"/>
</dbReference>
<dbReference type="AlphaFoldDB" id="A0AA86NSK9"/>
<reference evidence="6 7" key="2">
    <citation type="submission" date="2024-07" db="EMBL/GenBank/DDBJ databases">
        <authorList>
            <person name="Akdeniz Z."/>
        </authorList>
    </citation>
    <scope>NUCLEOTIDE SEQUENCE [LARGE SCALE GENOMIC DNA]</scope>
</reference>
<keyword evidence="1" id="KW-0805">Transcription regulation</keyword>